<protein>
    <submittedName>
        <fullName evidence="3">Molybdopterin-dependent oxidoreductase</fullName>
    </submittedName>
</protein>
<feature type="domain" description="Oxidoreductase molybdopterin-binding" evidence="2">
    <location>
        <begin position="73"/>
        <end position="148"/>
    </location>
</feature>
<feature type="chain" id="PRO_5046111995" evidence="1">
    <location>
        <begin position="29"/>
        <end position="174"/>
    </location>
</feature>
<sequence>MPAITMKQNIIGFLAGLLVLAFASLAVAGPLAAPTEKPILTISGKIEVTNKDGEAQFDRPMLEALGLVTVETSTPWYTGPVKFEGVSLDKLMKLVGASGERAAVVALNDYSSEIPISDFAKYNVILALKRNGEYMPVKDKGPLFIIYPFDSMPELKSQTYYGRAVWQVAKIIVK</sequence>
<dbReference type="SUPFAM" id="SSF56524">
    <property type="entry name" value="Oxidoreductase molybdopterin-binding domain"/>
    <property type="match status" value="1"/>
</dbReference>
<dbReference type="EMBL" id="JAIRBM010000008">
    <property type="protein sequence ID" value="MBZ6077185.1"/>
    <property type="molecule type" value="Genomic_DNA"/>
</dbReference>
<organism evidence="3 4">
    <name type="scientific">Microvirga puerhi</name>
    <dbReference type="NCBI Taxonomy" id="2876078"/>
    <lineage>
        <taxon>Bacteria</taxon>
        <taxon>Pseudomonadati</taxon>
        <taxon>Pseudomonadota</taxon>
        <taxon>Alphaproteobacteria</taxon>
        <taxon>Hyphomicrobiales</taxon>
        <taxon>Methylobacteriaceae</taxon>
        <taxon>Microvirga</taxon>
    </lineage>
</organism>
<evidence type="ECO:0000313" key="3">
    <source>
        <dbReference type="EMBL" id="MBZ6077185.1"/>
    </source>
</evidence>
<evidence type="ECO:0000259" key="2">
    <source>
        <dbReference type="Pfam" id="PF00174"/>
    </source>
</evidence>
<keyword evidence="1" id="KW-0732">Signal</keyword>
<comment type="caution">
    <text evidence="3">The sequence shown here is derived from an EMBL/GenBank/DDBJ whole genome shotgun (WGS) entry which is preliminary data.</text>
</comment>
<keyword evidence="4" id="KW-1185">Reference proteome</keyword>
<dbReference type="Gene3D" id="3.90.420.10">
    <property type="entry name" value="Oxidoreductase, molybdopterin-binding domain"/>
    <property type="match status" value="1"/>
</dbReference>
<dbReference type="InterPro" id="IPR036374">
    <property type="entry name" value="OxRdtase_Mopterin-bd_sf"/>
</dbReference>
<dbReference type="InterPro" id="IPR000572">
    <property type="entry name" value="OxRdtase_Mopterin-bd_dom"/>
</dbReference>
<dbReference type="Pfam" id="PF00174">
    <property type="entry name" value="Oxidored_molyb"/>
    <property type="match status" value="1"/>
</dbReference>
<evidence type="ECO:0000313" key="4">
    <source>
        <dbReference type="Proteomes" id="UP000704176"/>
    </source>
</evidence>
<evidence type="ECO:0000256" key="1">
    <source>
        <dbReference type="SAM" id="SignalP"/>
    </source>
</evidence>
<dbReference type="Proteomes" id="UP000704176">
    <property type="component" value="Unassembled WGS sequence"/>
</dbReference>
<name>A0ABS7VPY8_9HYPH</name>
<feature type="signal peptide" evidence="1">
    <location>
        <begin position="1"/>
        <end position="28"/>
    </location>
</feature>
<proteinExistence type="predicted"/>
<gene>
    <name evidence="3" type="ORF">K9B37_12945</name>
</gene>
<dbReference type="RefSeq" id="WP_224313491.1">
    <property type="nucleotide sequence ID" value="NZ_JAIRBM010000008.1"/>
</dbReference>
<accession>A0ABS7VPY8</accession>
<reference evidence="3 4" key="1">
    <citation type="submission" date="2021-09" db="EMBL/GenBank/DDBJ databases">
        <title>The complete genome sequence of a new microorganism.</title>
        <authorList>
            <person name="Zi Z."/>
        </authorList>
    </citation>
    <scope>NUCLEOTIDE SEQUENCE [LARGE SCALE GENOMIC DNA]</scope>
    <source>
        <strain evidence="3 4">WGZ8</strain>
    </source>
</reference>